<gene>
    <name evidence="1" type="ORF">HF878_10230</name>
</gene>
<dbReference type="InterPro" id="IPR018989">
    <property type="entry name" value="DUF2001"/>
</dbReference>
<dbReference type="RefSeq" id="WP_170078025.1">
    <property type="nucleotide sequence ID" value="NZ_JABAFA010000063.1"/>
</dbReference>
<dbReference type="InterPro" id="IPR038628">
    <property type="entry name" value="XkdM-like_sf"/>
</dbReference>
<keyword evidence="2" id="KW-1185">Reference proteome</keyword>
<dbReference type="Proteomes" id="UP000543804">
    <property type="component" value="Unassembled WGS sequence"/>
</dbReference>
<dbReference type="AlphaFoldDB" id="A0A848BCN1"/>
<organism evidence="1 2">
    <name type="scientific">Selenomonas bovis</name>
    <dbReference type="NCBI Taxonomy" id="416586"/>
    <lineage>
        <taxon>Bacteria</taxon>
        <taxon>Bacillati</taxon>
        <taxon>Bacillota</taxon>
        <taxon>Negativicutes</taxon>
        <taxon>Selenomonadales</taxon>
        <taxon>Selenomonadaceae</taxon>
        <taxon>Selenomonas</taxon>
    </lineage>
</organism>
<dbReference type="SUPFAM" id="SSF69279">
    <property type="entry name" value="Phage tail proteins"/>
    <property type="match status" value="1"/>
</dbReference>
<dbReference type="Gene3D" id="2.30.110.40">
    <property type="entry name" value="Phage tail tube protein"/>
    <property type="match status" value="1"/>
</dbReference>
<reference evidence="1 2" key="1">
    <citation type="submission" date="2020-04" db="EMBL/GenBank/DDBJ databases">
        <authorList>
            <person name="Hitch T.C.A."/>
            <person name="Wylensek D."/>
            <person name="Clavel T."/>
        </authorList>
    </citation>
    <scope>NUCLEOTIDE SEQUENCE [LARGE SCALE GENOMIC DNA]</scope>
    <source>
        <strain evidence="1 2">PG-130-P53-12</strain>
    </source>
</reference>
<dbReference type="EMBL" id="JABAFA010000063">
    <property type="protein sequence ID" value="NMD99824.1"/>
    <property type="molecule type" value="Genomic_DNA"/>
</dbReference>
<protein>
    <submittedName>
        <fullName evidence="1">Phage tail tube protein</fullName>
    </submittedName>
</protein>
<name>A0A848BCN1_9FIRM</name>
<evidence type="ECO:0000313" key="2">
    <source>
        <dbReference type="Proteomes" id="UP000543804"/>
    </source>
</evidence>
<sequence>MARDAEDIKYRGRRRWTGNHGRVWFDGALIFEIVKFEAKVTADREDVIIGESKDSKITSLTGEGTLTVKPVFNRSCQRFLEEWSAGHDPRTMVVATLEDPDMIDAQRESIVIDNVWIKEIGLMQFEKGKVVEKEFPFGFTPQDARFTESVAQ</sequence>
<evidence type="ECO:0000313" key="1">
    <source>
        <dbReference type="EMBL" id="NMD99824.1"/>
    </source>
</evidence>
<accession>A0A848BCN1</accession>
<proteinExistence type="predicted"/>
<dbReference type="Pfam" id="PF09393">
    <property type="entry name" value="DUF2001"/>
    <property type="match status" value="1"/>
</dbReference>
<comment type="caution">
    <text evidence="1">The sequence shown here is derived from an EMBL/GenBank/DDBJ whole genome shotgun (WGS) entry which is preliminary data.</text>
</comment>